<dbReference type="PROSITE" id="PS51257">
    <property type="entry name" value="PROKAR_LIPOPROTEIN"/>
    <property type="match status" value="1"/>
</dbReference>
<dbReference type="STRING" id="634771.SAMN04488128_105427"/>
<gene>
    <name evidence="1" type="ORF">SAMN04488128_105427</name>
</gene>
<dbReference type="Proteomes" id="UP000190367">
    <property type="component" value="Unassembled WGS sequence"/>
</dbReference>
<name>A0A1T4TLH4_9BACT</name>
<keyword evidence="2" id="KW-1185">Reference proteome</keyword>
<dbReference type="AlphaFoldDB" id="A0A1T4TLH4"/>
<evidence type="ECO:0000313" key="2">
    <source>
        <dbReference type="Proteomes" id="UP000190367"/>
    </source>
</evidence>
<dbReference type="EMBL" id="FUWZ01000005">
    <property type="protein sequence ID" value="SKA41373.1"/>
    <property type="molecule type" value="Genomic_DNA"/>
</dbReference>
<proteinExistence type="predicted"/>
<evidence type="ECO:0000313" key="1">
    <source>
        <dbReference type="EMBL" id="SKA41373.1"/>
    </source>
</evidence>
<evidence type="ECO:0008006" key="3">
    <source>
        <dbReference type="Google" id="ProtNLM"/>
    </source>
</evidence>
<sequence>MKKILYLLLAVGLLYACKKDNVGTKPLLFFKSYQPDSITPDTRQFVLTMRVEDGDGDIEDSIGVAMLKDSEQAVNKDTIWQFYKMPKIGQNRGNSIKADVIMPFEEIDFAAAYNPAPGDSAHYIVFLRDNSGNISDTVPTPKFPFRRNR</sequence>
<dbReference type="OrthoDB" id="675420at2"/>
<reference evidence="2" key="1">
    <citation type="submission" date="2017-02" db="EMBL/GenBank/DDBJ databases">
        <authorList>
            <person name="Varghese N."/>
            <person name="Submissions S."/>
        </authorList>
    </citation>
    <scope>NUCLEOTIDE SEQUENCE [LARGE SCALE GENOMIC DNA]</scope>
    <source>
        <strain evidence="2">DSM 22224</strain>
    </source>
</reference>
<protein>
    <recommendedName>
        <fullName evidence="3">DUF4625 domain-containing protein</fullName>
    </recommendedName>
</protein>
<accession>A0A1T4TLH4</accession>
<organism evidence="1 2">
    <name type="scientific">Chitinophaga eiseniae</name>
    <dbReference type="NCBI Taxonomy" id="634771"/>
    <lineage>
        <taxon>Bacteria</taxon>
        <taxon>Pseudomonadati</taxon>
        <taxon>Bacteroidota</taxon>
        <taxon>Chitinophagia</taxon>
        <taxon>Chitinophagales</taxon>
        <taxon>Chitinophagaceae</taxon>
        <taxon>Chitinophaga</taxon>
    </lineage>
</organism>
<dbReference type="RefSeq" id="WP_078672225.1">
    <property type="nucleotide sequence ID" value="NZ_FUWZ01000005.1"/>
</dbReference>